<reference evidence="7" key="2">
    <citation type="submission" date="2011-03" db="EMBL/GenBank/DDBJ databases">
        <title>The complete genome of Desulfobacca acetoxidans DSM 11109.</title>
        <authorList>
            <consortium name="US DOE Joint Genome Institute (JGI-PGF)"/>
            <person name="Lucas S."/>
            <person name="Copeland A."/>
            <person name="Lapidus A."/>
            <person name="Bruce D."/>
            <person name="Goodwin L."/>
            <person name="Pitluck S."/>
            <person name="Peters L."/>
            <person name="Kyrpides N."/>
            <person name="Mavromatis K."/>
            <person name="Ivanova N."/>
            <person name="Ovchinnikova G."/>
            <person name="Teshima H."/>
            <person name="Detter J.C."/>
            <person name="Han C."/>
            <person name="Land M."/>
            <person name="Hauser L."/>
            <person name="Markowitz V."/>
            <person name="Cheng J.-F."/>
            <person name="Hugenholtz P."/>
            <person name="Woyke T."/>
            <person name="Wu D."/>
            <person name="Spring S."/>
            <person name="Schueler E."/>
            <person name="Brambilla E."/>
            <person name="Klenk H.-P."/>
            <person name="Eisen J.A."/>
        </authorList>
    </citation>
    <scope>NUCLEOTIDE SEQUENCE [LARGE SCALE GENOMIC DNA]</scope>
    <source>
        <strain evidence="7">ATCC 700848 / DSM 11109 / ASRB2</strain>
    </source>
</reference>
<dbReference type="EMBL" id="CP002629">
    <property type="protein sequence ID" value="AEB08711.1"/>
    <property type="molecule type" value="Genomic_DNA"/>
</dbReference>
<dbReference type="Pfam" id="PF02662">
    <property type="entry name" value="FlpD"/>
    <property type="match status" value="1"/>
</dbReference>
<keyword evidence="4" id="KW-0411">Iron-sulfur</keyword>
<evidence type="ECO:0000256" key="1">
    <source>
        <dbReference type="ARBA" id="ARBA00022723"/>
    </source>
</evidence>
<evidence type="ECO:0000313" key="7">
    <source>
        <dbReference type="Proteomes" id="UP000000483"/>
    </source>
</evidence>
<evidence type="ECO:0000256" key="2">
    <source>
        <dbReference type="ARBA" id="ARBA00023002"/>
    </source>
</evidence>
<keyword evidence="1" id="KW-0479">Metal-binding</keyword>
<dbReference type="KEGG" id="dao:Desac_0833"/>
<gene>
    <name evidence="6" type="ordered locus">Desac_0833</name>
</gene>
<evidence type="ECO:0000256" key="3">
    <source>
        <dbReference type="ARBA" id="ARBA00023004"/>
    </source>
</evidence>
<accession>F2NGU0</accession>
<dbReference type="GO" id="GO:0046872">
    <property type="term" value="F:metal ion binding"/>
    <property type="evidence" value="ECO:0007669"/>
    <property type="project" value="UniProtKB-KW"/>
</dbReference>
<feature type="domain" description="F420-non-reducing hydrogenase iron-sulfur subunit D" evidence="5">
    <location>
        <begin position="2"/>
        <end position="104"/>
    </location>
</feature>
<proteinExistence type="predicted"/>
<name>F2NGU0_DESAR</name>
<dbReference type="Proteomes" id="UP000000483">
    <property type="component" value="Chromosome"/>
</dbReference>
<evidence type="ECO:0000313" key="6">
    <source>
        <dbReference type="EMBL" id="AEB08711.1"/>
    </source>
</evidence>
<dbReference type="HOGENOM" id="CLU_095272_2_0_7"/>
<dbReference type="GO" id="GO:0016491">
    <property type="term" value="F:oxidoreductase activity"/>
    <property type="evidence" value="ECO:0007669"/>
    <property type="project" value="UniProtKB-KW"/>
</dbReference>
<organism evidence="6 7">
    <name type="scientific">Desulfobacca acetoxidans (strain ATCC 700848 / DSM 11109 / ASRB2)</name>
    <dbReference type="NCBI Taxonomy" id="880072"/>
    <lineage>
        <taxon>Bacteria</taxon>
        <taxon>Pseudomonadati</taxon>
        <taxon>Thermodesulfobacteriota</taxon>
        <taxon>Desulfobaccia</taxon>
        <taxon>Desulfobaccales</taxon>
        <taxon>Desulfobaccaceae</taxon>
        <taxon>Desulfobacca</taxon>
    </lineage>
</organism>
<protein>
    <submittedName>
        <fullName evidence="6">Methyl-viologen-reducing hydrogenase delta subunit</fullName>
    </submittedName>
</protein>
<keyword evidence="3" id="KW-0408">Iron</keyword>
<reference evidence="6 7" key="1">
    <citation type="journal article" date="2011" name="Stand. Genomic Sci.">
        <title>Complete genome sequence of the acetate-degrading sulfate reducer Desulfobacca acetoxidans type strain (ASRB2).</title>
        <authorList>
            <person name="Goker M."/>
            <person name="Teshima H."/>
            <person name="Lapidus A."/>
            <person name="Nolan M."/>
            <person name="Lucas S."/>
            <person name="Hammon N."/>
            <person name="Deshpande S."/>
            <person name="Cheng J.F."/>
            <person name="Tapia R."/>
            <person name="Han C."/>
            <person name="Goodwin L."/>
            <person name="Pitluck S."/>
            <person name="Huntemann M."/>
            <person name="Liolios K."/>
            <person name="Ivanova N."/>
            <person name="Pagani I."/>
            <person name="Mavromatis K."/>
            <person name="Ovchinikova G."/>
            <person name="Pati A."/>
            <person name="Chen A."/>
            <person name="Palaniappan K."/>
            <person name="Land M."/>
            <person name="Hauser L."/>
            <person name="Brambilla E.M."/>
            <person name="Rohde M."/>
            <person name="Spring S."/>
            <person name="Detter J.C."/>
            <person name="Woyke T."/>
            <person name="Bristow J."/>
            <person name="Eisen J.A."/>
            <person name="Markowitz V."/>
            <person name="Hugenholtz P."/>
            <person name="Kyrpides N.C."/>
            <person name="Klenk H.P."/>
        </authorList>
    </citation>
    <scope>NUCLEOTIDE SEQUENCE [LARGE SCALE GENOMIC DNA]</scope>
    <source>
        <strain evidence="7">ATCC 700848 / DSM 11109 / ASRB2</strain>
    </source>
</reference>
<sequence length="124" mass="13639">MRLQYPANIEIIKVPCSGRVDIIHLLLAFEQGADGVIVAGCLEGDCHYQVGNLRARKRVQRVKEILDRVGLSGARLEMYNLSAGMGSRFAEIAREMNVRVLELGSSPIKIAREMAFGPNVEVTA</sequence>
<dbReference type="STRING" id="880072.Desac_0833"/>
<evidence type="ECO:0000259" key="5">
    <source>
        <dbReference type="Pfam" id="PF02662"/>
    </source>
</evidence>
<evidence type="ECO:0000256" key="4">
    <source>
        <dbReference type="ARBA" id="ARBA00023014"/>
    </source>
</evidence>
<dbReference type="eggNOG" id="COG1908">
    <property type="taxonomic scope" value="Bacteria"/>
</dbReference>
<dbReference type="GO" id="GO:0051536">
    <property type="term" value="F:iron-sulfur cluster binding"/>
    <property type="evidence" value="ECO:0007669"/>
    <property type="project" value="UniProtKB-KW"/>
</dbReference>
<keyword evidence="7" id="KW-1185">Reference proteome</keyword>
<keyword evidence="2" id="KW-0560">Oxidoreductase</keyword>
<dbReference type="AlphaFoldDB" id="F2NGU0"/>
<dbReference type="InterPro" id="IPR003813">
    <property type="entry name" value="MvhD/FlpD"/>
</dbReference>